<dbReference type="CDD" id="cd13756">
    <property type="entry name" value="TGF_beta_BMPs_GDFs"/>
    <property type="match status" value="1"/>
</dbReference>
<comment type="caution">
    <text evidence="8">The sequence shown here is derived from an EMBL/GenBank/DDBJ whole genome shotgun (WGS) entry which is preliminary data.</text>
</comment>
<dbReference type="InterPro" id="IPR015615">
    <property type="entry name" value="TGF-beta-rel"/>
</dbReference>
<dbReference type="GO" id="GO:0008083">
    <property type="term" value="F:growth factor activity"/>
    <property type="evidence" value="ECO:0007669"/>
    <property type="project" value="UniProtKB-KW"/>
</dbReference>
<sequence length="432" mass="49896">MRKQGPTTDKLVYDDTESKTPGDICMLWGKYFENLYSIKEENCFDKQFHGKFSKKVHDLFNNKYKGYIDTLDKPIIVDEIKHGIIIPLYKGNNKDKTNPNSYRAVTLTSSLGKHFDKIVVNRIHNLLVDINSGMPHPLQFGFVKENGAIPAIYTLKEAIHYYLEHYLRNLFKEISLYDADKSLLTDDRTASEDVKTRLASVHILYRNIHKKNKYLFDISCLPRNLFVSHAELVTHYGTKSTEIQGTSDNYLIKDVTQDFKDHYTSGTDLYEADFDDNAKNNTTPQLVIFENVNNTLLSSLRSRRRRDISLALQMSNIKDSNINKKLCSLLPWEVNFRDIGWSRSLWHPSSYYANVCSGSCDYNDNATVYSSHAYIKNLFIKKFRDKIPNNFELSTNCSPSSYAPQTIIYLSKHRTIMVKQISRMKVASCSCL</sequence>
<keyword evidence="5" id="KW-1015">Disulfide bond</keyword>
<dbReference type="Proteomes" id="UP000683360">
    <property type="component" value="Unassembled WGS sequence"/>
</dbReference>
<dbReference type="GO" id="GO:0005615">
    <property type="term" value="C:extracellular space"/>
    <property type="evidence" value="ECO:0007669"/>
    <property type="project" value="TreeGrafter"/>
</dbReference>
<dbReference type="Pfam" id="PF00019">
    <property type="entry name" value="TGF_beta"/>
    <property type="match status" value="1"/>
</dbReference>
<name>A0A8S3S8K2_MYTED</name>
<keyword evidence="9" id="KW-1185">Reference proteome</keyword>
<proteinExistence type="inferred from homology"/>
<comment type="subcellular location">
    <subcellularLocation>
        <location evidence="1">Secreted</location>
    </subcellularLocation>
</comment>
<accession>A0A8S3S8K2</accession>
<dbReference type="OrthoDB" id="6097978at2759"/>
<feature type="domain" description="TGF-beta family profile" evidence="7">
    <location>
        <begin position="303"/>
        <end position="432"/>
    </location>
</feature>
<dbReference type="InterPro" id="IPR001839">
    <property type="entry name" value="TGF-b_C"/>
</dbReference>
<evidence type="ECO:0000313" key="9">
    <source>
        <dbReference type="Proteomes" id="UP000683360"/>
    </source>
</evidence>
<keyword evidence="4 6" id="KW-0339">Growth factor</keyword>
<dbReference type="InterPro" id="IPR017948">
    <property type="entry name" value="TGFb_CS"/>
</dbReference>
<dbReference type="SUPFAM" id="SSF57501">
    <property type="entry name" value="Cystine-knot cytokines"/>
    <property type="match status" value="1"/>
</dbReference>
<dbReference type="AlphaFoldDB" id="A0A8S3S8K2"/>
<evidence type="ECO:0000256" key="2">
    <source>
        <dbReference type="ARBA" id="ARBA00006656"/>
    </source>
</evidence>
<protein>
    <recommendedName>
        <fullName evidence="7">TGF-beta family profile domain-containing protein</fullName>
    </recommendedName>
</protein>
<reference evidence="8" key="1">
    <citation type="submission" date="2021-03" db="EMBL/GenBank/DDBJ databases">
        <authorList>
            <person name="Bekaert M."/>
        </authorList>
    </citation>
    <scope>NUCLEOTIDE SEQUENCE</scope>
</reference>
<evidence type="ECO:0000313" key="8">
    <source>
        <dbReference type="EMBL" id="CAG2217024.1"/>
    </source>
</evidence>
<gene>
    <name evidence="8" type="ORF">MEDL_30693</name>
</gene>
<evidence type="ECO:0000256" key="4">
    <source>
        <dbReference type="ARBA" id="ARBA00023030"/>
    </source>
</evidence>
<dbReference type="PROSITE" id="PS51362">
    <property type="entry name" value="TGF_BETA_2"/>
    <property type="match status" value="1"/>
</dbReference>
<organism evidence="8 9">
    <name type="scientific">Mytilus edulis</name>
    <name type="common">Blue mussel</name>
    <dbReference type="NCBI Taxonomy" id="6550"/>
    <lineage>
        <taxon>Eukaryota</taxon>
        <taxon>Metazoa</taxon>
        <taxon>Spiralia</taxon>
        <taxon>Lophotrochozoa</taxon>
        <taxon>Mollusca</taxon>
        <taxon>Bivalvia</taxon>
        <taxon>Autobranchia</taxon>
        <taxon>Pteriomorphia</taxon>
        <taxon>Mytilida</taxon>
        <taxon>Mytiloidea</taxon>
        <taxon>Mytilidae</taxon>
        <taxon>Mytilinae</taxon>
        <taxon>Mytilus</taxon>
    </lineage>
</organism>
<dbReference type="InterPro" id="IPR029034">
    <property type="entry name" value="Cystine-knot_cytokine"/>
</dbReference>
<dbReference type="EMBL" id="CAJPWZ010001500">
    <property type="protein sequence ID" value="CAG2217024.1"/>
    <property type="molecule type" value="Genomic_DNA"/>
</dbReference>
<evidence type="ECO:0000256" key="3">
    <source>
        <dbReference type="ARBA" id="ARBA00022525"/>
    </source>
</evidence>
<evidence type="ECO:0000256" key="1">
    <source>
        <dbReference type="ARBA" id="ARBA00004613"/>
    </source>
</evidence>
<comment type="similarity">
    <text evidence="2 6">Belongs to the TGF-beta family.</text>
</comment>
<dbReference type="PROSITE" id="PS00250">
    <property type="entry name" value="TGF_BETA_1"/>
    <property type="match status" value="1"/>
</dbReference>
<dbReference type="PANTHER" id="PTHR11848">
    <property type="entry name" value="TGF-BETA FAMILY"/>
    <property type="match status" value="1"/>
</dbReference>
<evidence type="ECO:0000256" key="6">
    <source>
        <dbReference type="RuleBase" id="RU000354"/>
    </source>
</evidence>
<evidence type="ECO:0000259" key="7">
    <source>
        <dbReference type="PROSITE" id="PS51362"/>
    </source>
</evidence>
<evidence type="ECO:0000256" key="5">
    <source>
        <dbReference type="ARBA" id="ARBA00023157"/>
    </source>
</evidence>
<dbReference type="Gene3D" id="2.10.90.10">
    <property type="entry name" value="Cystine-knot cytokines"/>
    <property type="match status" value="1"/>
</dbReference>
<dbReference type="GO" id="GO:0005125">
    <property type="term" value="F:cytokine activity"/>
    <property type="evidence" value="ECO:0007669"/>
    <property type="project" value="TreeGrafter"/>
</dbReference>
<dbReference type="SMART" id="SM00204">
    <property type="entry name" value="TGFB"/>
    <property type="match status" value="1"/>
</dbReference>
<keyword evidence="3" id="KW-0964">Secreted</keyword>